<dbReference type="GO" id="GO:0047617">
    <property type="term" value="F:fatty acyl-CoA hydrolase activity"/>
    <property type="evidence" value="ECO:0007669"/>
    <property type="project" value="InterPro"/>
</dbReference>
<gene>
    <name evidence="2" type="ORF">M378DRAFT_167464</name>
</gene>
<dbReference type="PANTHER" id="PTHR21660">
    <property type="entry name" value="THIOESTERASE SUPERFAMILY MEMBER-RELATED"/>
    <property type="match status" value="1"/>
</dbReference>
<reference evidence="2 3" key="1">
    <citation type="submission" date="2014-04" db="EMBL/GenBank/DDBJ databases">
        <title>Evolutionary Origins and Diversification of the Mycorrhizal Mutualists.</title>
        <authorList>
            <consortium name="DOE Joint Genome Institute"/>
            <consortium name="Mycorrhizal Genomics Consortium"/>
            <person name="Kohler A."/>
            <person name="Kuo A."/>
            <person name="Nagy L.G."/>
            <person name="Floudas D."/>
            <person name="Copeland A."/>
            <person name="Barry K.W."/>
            <person name="Cichocki N."/>
            <person name="Veneault-Fourrey C."/>
            <person name="LaButti K."/>
            <person name="Lindquist E.A."/>
            <person name="Lipzen A."/>
            <person name="Lundell T."/>
            <person name="Morin E."/>
            <person name="Murat C."/>
            <person name="Riley R."/>
            <person name="Ohm R."/>
            <person name="Sun H."/>
            <person name="Tunlid A."/>
            <person name="Henrissat B."/>
            <person name="Grigoriev I.V."/>
            <person name="Hibbett D.S."/>
            <person name="Martin F."/>
        </authorList>
    </citation>
    <scope>NUCLEOTIDE SEQUENCE [LARGE SCALE GENOMIC DNA]</scope>
    <source>
        <strain evidence="2 3">Koide BX008</strain>
    </source>
</reference>
<evidence type="ECO:0000256" key="1">
    <source>
        <dbReference type="ARBA" id="ARBA00022801"/>
    </source>
</evidence>
<dbReference type="HOGENOM" id="CLU_085799_1_0_1"/>
<sequence length="208" mass="22521">MSDDERSNNIIKAVWLLLRNPLPDELVAGVAGNAPRAVKEAPIRAFQMYHRNAPASFAGTVTSRLCASEVSISPNTEDPAKNDCRIISEMTVEEDMVGPDGALSQGCISLLIDESSAAATTAYFVLEGKAALTGLSQNLDVFFHTKVSLGTRIRIIGRALGGNNFTVTSRGEIWDAESRRMIAHGEQVMMPQTGNWKTLDELVSLVDK</sequence>
<accession>A0A0C2SD76</accession>
<name>A0A0C2SD76_AMAMK</name>
<dbReference type="EMBL" id="KN818290">
    <property type="protein sequence ID" value="KIL60955.1"/>
    <property type="molecule type" value="Genomic_DNA"/>
</dbReference>
<dbReference type="Proteomes" id="UP000054549">
    <property type="component" value="Unassembled WGS sequence"/>
</dbReference>
<keyword evidence="1" id="KW-0378">Hydrolase</keyword>
<evidence type="ECO:0008006" key="4">
    <source>
        <dbReference type="Google" id="ProtNLM"/>
    </source>
</evidence>
<dbReference type="PANTHER" id="PTHR21660:SF1">
    <property type="entry name" value="ACYL-COENZYME A THIOESTERASE 13"/>
    <property type="match status" value="1"/>
</dbReference>
<dbReference type="InParanoid" id="A0A0C2SD76"/>
<keyword evidence="3" id="KW-1185">Reference proteome</keyword>
<dbReference type="InterPro" id="IPR039298">
    <property type="entry name" value="ACOT13"/>
</dbReference>
<dbReference type="SUPFAM" id="SSF54637">
    <property type="entry name" value="Thioesterase/thiol ester dehydrase-isomerase"/>
    <property type="match status" value="1"/>
</dbReference>
<evidence type="ECO:0000313" key="3">
    <source>
        <dbReference type="Proteomes" id="UP000054549"/>
    </source>
</evidence>
<dbReference type="Gene3D" id="3.10.129.10">
    <property type="entry name" value="Hotdog Thioesterase"/>
    <property type="match status" value="1"/>
</dbReference>
<proteinExistence type="predicted"/>
<dbReference type="AlphaFoldDB" id="A0A0C2SD76"/>
<organism evidence="2 3">
    <name type="scientific">Amanita muscaria (strain Koide BX008)</name>
    <dbReference type="NCBI Taxonomy" id="946122"/>
    <lineage>
        <taxon>Eukaryota</taxon>
        <taxon>Fungi</taxon>
        <taxon>Dikarya</taxon>
        <taxon>Basidiomycota</taxon>
        <taxon>Agaricomycotina</taxon>
        <taxon>Agaricomycetes</taxon>
        <taxon>Agaricomycetidae</taxon>
        <taxon>Agaricales</taxon>
        <taxon>Pluteineae</taxon>
        <taxon>Amanitaceae</taxon>
        <taxon>Amanita</taxon>
    </lineage>
</organism>
<evidence type="ECO:0000313" key="2">
    <source>
        <dbReference type="EMBL" id="KIL60955.1"/>
    </source>
</evidence>
<dbReference type="STRING" id="946122.A0A0C2SD76"/>
<protein>
    <recommendedName>
        <fullName evidence="4">Thioesterase domain-containing protein</fullName>
    </recommendedName>
</protein>
<dbReference type="InterPro" id="IPR029069">
    <property type="entry name" value="HotDog_dom_sf"/>
</dbReference>
<dbReference type="OrthoDB" id="2831072at2759"/>